<organism evidence="3 4">
    <name type="scientific">Tritrichomonas musculus</name>
    <dbReference type="NCBI Taxonomy" id="1915356"/>
    <lineage>
        <taxon>Eukaryota</taxon>
        <taxon>Metamonada</taxon>
        <taxon>Parabasalia</taxon>
        <taxon>Tritrichomonadida</taxon>
        <taxon>Tritrichomonadidae</taxon>
        <taxon>Tritrichomonas</taxon>
    </lineage>
</organism>
<evidence type="ECO:0000313" key="4">
    <source>
        <dbReference type="Proteomes" id="UP001470230"/>
    </source>
</evidence>
<sequence length="531" mass="62812">MKSSTKKSPPKKQMKPFISSGKENVSPRVKETKESPNKKKESLEEQAEKVSSLIGNKILESQARTEQALNDIAYYQNKLQTKRASFKTKLKTKKDEQKIKYQNILKDIQSKISVQLSENELLTSKIDNLTKEIEELSKPKEIPDLEPISIDYSKKTEKILKEREIEIRKKSELEFNPLFEKLKMKHLKTIESLKEEHELKIQQINEKADNEISNFAPRAFISNEELRMRQYYDNIFQKEKLDFEKQKSIILERISIIEKEKERTVQQITDEVDEQIFNEEKIFKEKIQIIRNSVIEPDIPDFSKEYEITPEQEKEFRKTAEQKLKDNFQKLLQESVSDVAQRREMMEKEINDYEKTKSSSLAEKYEKDINDTINLIQSQKEEISFLKSEINSLKAEWNDMNQSRRDNEETSERLVSEVSKLNEEYSQIQKEIERVKKSEDEKPDEEMMILQDEIDKLSNEVQIAKKFHIHLVKKIKAKHFDSLTTIQQRVTNLTAMKDQTIDSLSNELRNIKKKTKILSESIQSKLTKYQQ</sequence>
<feature type="compositionally biased region" description="Basic residues" evidence="2">
    <location>
        <begin position="1"/>
        <end position="14"/>
    </location>
</feature>
<proteinExistence type="predicted"/>
<evidence type="ECO:0000313" key="3">
    <source>
        <dbReference type="EMBL" id="KAK8860343.1"/>
    </source>
</evidence>
<name>A0ABR2IBE6_9EUKA</name>
<keyword evidence="4" id="KW-1185">Reference proteome</keyword>
<evidence type="ECO:0000256" key="2">
    <source>
        <dbReference type="SAM" id="MobiDB-lite"/>
    </source>
</evidence>
<feature type="coiled-coil region" evidence="1">
    <location>
        <begin position="187"/>
        <end position="214"/>
    </location>
</feature>
<dbReference type="Proteomes" id="UP001470230">
    <property type="component" value="Unassembled WGS sequence"/>
</dbReference>
<dbReference type="EMBL" id="JAPFFF010000018">
    <property type="protein sequence ID" value="KAK8860343.1"/>
    <property type="molecule type" value="Genomic_DNA"/>
</dbReference>
<protein>
    <submittedName>
        <fullName evidence="3">Uncharacterized protein</fullName>
    </submittedName>
</protein>
<reference evidence="3 4" key="1">
    <citation type="submission" date="2024-04" db="EMBL/GenBank/DDBJ databases">
        <title>Tritrichomonas musculus Genome.</title>
        <authorList>
            <person name="Alves-Ferreira E."/>
            <person name="Grigg M."/>
            <person name="Lorenzi H."/>
            <person name="Galac M."/>
        </authorList>
    </citation>
    <scope>NUCLEOTIDE SEQUENCE [LARGE SCALE GENOMIC DNA]</scope>
    <source>
        <strain evidence="3 4">EAF2021</strain>
    </source>
</reference>
<comment type="caution">
    <text evidence="3">The sequence shown here is derived from an EMBL/GenBank/DDBJ whole genome shotgun (WGS) entry which is preliminary data.</text>
</comment>
<feature type="region of interest" description="Disordered" evidence="2">
    <location>
        <begin position="1"/>
        <end position="47"/>
    </location>
</feature>
<gene>
    <name evidence="3" type="ORF">M9Y10_012007</name>
</gene>
<keyword evidence="1" id="KW-0175">Coiled coil</keyword>
<feature type="coiled-coil region" evidence="1">
    <location>
        <begin position="336"/>
        <end position="441"/>
    </location>
</feature>
<feature type="compositionally biased region" description="Basic and acidic residues" evidence="2">
    <location>
        <begin position="28"/>
        <end position="47"/>
    </location>
</feature>
<evidence type="ECO:0000256" key="1">
    <source>
        <dbReference type="SAM" id="Coils"/>
    </source>
</evidence>
<accession>A0ABR2IBE6</accession>